<keyword evidence="4" id="KW-0862">Zinc</keyword>
<sequence>MKKYIKYQQNKREFDEMIQHIANLCRIPSISIEQENDEKYPFSKNVDDALEYALKLAKNFGFETYKDSKNRYGYAQIGNGTKILGILAHLDVVPAGDENQWKTSAFVPVITENEIIGRGSLDDKGPAIINLYAMKYILDNNLIHKDWTIRLVFGISEETTMKSMKYYLNDFGHPFVSYTPDGEWPLIFAEKLIYQANLIFNKIEGLEINAGDVANQIPDKVNYQFNNNDFLVLGKGGHGSTPEKGDNAIIKALLELSKNCPDLKNQDLIKFIENNLSNKDYTLKNIFKDFDDFSGKLSANLGIIRTFDNKHVVTFDFRVPATRSVEEVTKAINSYLDANLPNVKLEIVGTKNSMFMDPDSKLIKLLMETYNEGMQIEEKPLAIGGGTYARIVKNCVAFGSTKYMHLMHGPNEYFTFKEIRESLEIYINALNRMQDEL</sequence>
<dbReference type="Pfam" id="PF01546">
    <property type="entry name" value="Peptidase_M20"/>
    <property type="match status" value="1"/>
</dbReference>
<dbReference type="GO" id="GO:0006526">
    <property type="term" value="P:L-arginine biosynthetic process"/>
    <property type="evidence" value="ECO:0007669"/>
    <property type="project" value="TreeGrafter"/>
</dbReference>
<evidence type="ECO:0000313" key="6">
    <source>
        <dbReference type="EMBL" id="MDI3349808.1"/>
    </source>
</evidence>
<dbReference type="InterPro" id="IPR002933">
    <property type="entry name" value="Peptidase_M20"/>
</dbReference>
<dbReference type="InterPro" id="IPR036264">
    <property type="entry name" value="Bact_exopeptidase_dim_dom"/>
</dbReference>
<keyword evidence="3" id="KW-0378">Hydrolase</keyword>
<evidence type="ECO:0000256" key="1">
    <source>
        <dbReference type="ARBA" id="ARBA00001947"/>
    </source>
</evidence>
<reference evidence="6" key="1">
    <citation type="submission" date="2022-11" db="EMBL/GenBank/DDBJ databases">
        <title>Draft genome of Mycoplasma arginini isolated from fly.</title>
        <authorList>
            <person name="Severgnini M."/>
            <person name="Gioia G."/>
            <person name="Cremonesi P."/>
            <person name="Moroni P."/>
            <person name="Addis M.F."/>
            <person name="Castiglioni B."/>
        </authorList>
    </citation>
    <scope>NUCLEOTIDE SEQUENCE</scope>
    <source>
        <strain evidence="6">QMP CG1-1632</strain>
    </source>
</reference>
<evidence type="ECO:0000313" key="7">
    <source>
        <dbReference type="Proteomes" id="UP001162175"/>
    </source>
</evidence>
<dbReference type="GO" id="GO:0008777">
    <property type="term" value="F:acetylornithine deacetylase activity"/>
    <property type="evidence" value="ECO:0007669"/>
    <property type="project" value="TreeGrafter"/>
</dbReference>
<dbReference type="Gene3D" id="3.40.630.10">
    <property type="entry name" value="Zn peptidases"/>
    <property type="match status" value="2"/>
</dbReference>
<evidence type="ECO:0000259" key="5">
    <source>
        <dbReference type="Pfam" id="PF07687"/>
    </source>
</evidence>
<dbReference type="SUPFAM" id="SSF53187">
    <property type="entry name" value="Zn-dependent exopeptidases"/>
    <property type="match status" value="1"/>
</dbReference>
<dbReference type="GO" id="GO:0046872">
    <property type="term" value="F:metal ion binding"/>
    <property type="evidence" value="ECO:0007669"/>
    <property type="project" value="UniProtKB-KW"/>
</dbReference>
<dbReference type="AlphaFoldDB" id="A0AA43TWG5"/>
<dbReference type="SUPFAM" id="SSF55031">
    <property type="entry name" value="Bacterial exopeptidase dimerisation domain"/>
    <property type="match status" value="1"/>
</dbReference>
<dbReference type="PANTHER" id="PTHR43808:SF31">
    <property type="entry name" value="N-ACETYL-L-CITRULLINE DEACETYLASE"/>
    <property type="match status" value="1"/>
</dbReference>
<dbReference type="Pfam" id="PF07687">
    <property type="entry name" value="M20_dimer"/>
    <property type="match status" value="1"/>
</dbReference>
<dbReference type="InterPro" id="IPR050072">
    <property type="entry name" value="Peptidase_M20A"/>
</dbReference>
<dbReference type="PROSITE" id="PS00758">
    <property type="entry name" value="ARGE_DAPE_CPG2_1"/>
    <property type="match status" value="1"/>
</dbReference>
<evidence type="ECO:0000256" key="4">
    <source>
        <dbReference type="ARBA" id="ARBA00022833"/>
    </source>
</evidence>
<accession>A0AA43TWG5</accession>
<dbReference type="InterPro" id="IPR001261">
    <property type="entry name" value="ArgE/DapE_CS"/>
</dbReference>
<dbReference type="EMBL" id="JAPFAR010000139">
    <property type="protein sequence ID" value="MDI3349808.1"/>
    <property type="molecule type" value="Genomic_DNA"/>
</dbReference>
<proteinExistence type="predicted"/>
<dbReference type="GeneID" id="80703384"/>
<dbReference type="Proteomes" id="UP001162175">
    <property type="component" value="Unassembled WGS sequence"/>
</dbReference>
<comment type="cofactor">
    <cofactor evidence="1">
        <name>Zn(2+)</name>
        <dbReference type="ChEBI" id="CHEBI:29105"/>
    </cofactor>
</comment>
<feature type="domain" description="Peptidase M20 dimerisation" evidence="5">
    <location>
        <begin position="232"/>
        <end position="342"/>
    </location>
</feature>
<keyword evidence="2" id="KW-0479">Metal-binding</keyword>
<comment type="caution">
    <text evidence="6">The sequence shown here is derived from an EMBL/GenBank/DDBJ whole genome shotgun (WGS) entry which is preliminary data.</text>
</comment>
<evidence type="ECO:0000256" key="2">
    <source>
        <dbReference type="ARBA" id="ARBA00022723"/>
    </source>
</evidence>
<dbReference type="PANTHER" id="PTHR43808">
    <property type="entry name" value="ACETYLORNITHINE DEACETYLASE"/>
    <property type="match status" value="1"/>
</dbReference>
<dbReference type="InterPro" id="IPR011650">
    <property type="entry name" value="Peptidase_M20_dimer"/>
</dbReference>
<gene>
    <name evidence="6" type="ORF">DCBHLPFO_00337</name>
</gene>
<dbReference type="RefSeq" id="WP_060823340.1">
    <property type="nucleotide sequence ID" value="NZ_AP014657.1"/>
</dbReference>
<evidence type="ECO:0000256" key="3">
    <source>
        <dbReference type="ARBA" id="ARBA00022801"/>
    </source>
</evidence>
<dbReference type="KEGG" id="marg:MARG145_0300"/>
<protein>
    <submittedName>
        <fullName evidence="6">M20/M25/M40 family metallo-hydrolase</fullName>
    </submittedName>
</protein>
<organism evidence="6 7">
    <name type="scientific">Mycoplasmopsis arginini</name>
    <name type="common">Mycoplasma arginini</name>
    <dbReference type="NCBI Taxonomy" id="2094"/>
    <lineage>
        <taxon>Bacteria</taxon>
        <taxon>Bacillati</taxon>
        <taxon>Mycoplasmatota</taxon>
        <taxon>Mycoplasmoidales</taxon>
        <taxon>Metamycoplasmataceae</taxon>
        <taxon>Mycoplasmopsis</taxon>
    </lineage>
</organism>
<name>A0AA43TWG5_MYCAR</name>